<evidence type="ECO:0000256" key="1">
    <source>
        <dbReference type="SAM" id="SignalP"/>
    </source>
</evidence>
<comment type="caution">
    <text evidence="3">The sequence shown here is derived from an EMBL/GenBank/DDBJ whole genome shotgun (WGS) entry which is preliminary data.</text>
</comment>
<feature type="domain" description="DUF3857" evidence="2">
    <location>
        <begin position="63"/>
        <end position="216"/>
    </location>
</feature>
<dbReference type="OrthoDB" id="8595007at2"/>
<evidence type="ECO:0000313" key="3">
    <source>
        <dbReference type="EMBL" id="MRX75901.1"/>
    </source>
</evidence>
<reference evidence="3 4" key="1">
    <citation type="submission" date="2019-11" db="EMBL/GenBank/DDBJ databases">
        <title>Pedobacter petrophilus genome.</title>
        <authorList>
            <person name="Feldbauer M.J."/>
            <person name="Newman J.D."/>
        </authorList>
    </citation>
    <scope>NUCLEOTIDE SEQUENCE [LARGE SCALE GENOMIC DNA]</scope>
    <source>
        <strain evidence="3 4">LMG 29686</strain>
    </source>
</reference>
<organism evidence="3 4">
    <name type="scientific">Pedobacter petrophilus</name>
    <dbReference type="NCBI Taxonomy" id="1908241"/>
    <lineage>
        <taxon>Bacteria</taxon>
        <taxon>Pseudomonadati</taxon>
        <taxon>Bacteroidota</taxon>
        <taxon>Sphingobacteriia</taxon>
        <taxon>Sphingobacteriales</taxon>
        <taxon>Sphingobacteriaceae</taxon>
        <taxon>Pedobacter</taxon>
    </lineage>
</organism>
<feature type="signal peptide" evidence="1">
    <location>
        <begin position="1"/>
        <end position="22"/>
    </location>
</feature>
<dbReference type="Gene3D" id="2.60.40.3140">
    <property type="match status" value="1"/>
</dbReference>
<dbReference type="AlphaFoldDB" id="A0A7K0FWW9"/>
<name>A0A7K0FWW9_9SPHI</name>
<dbReference type="Pfam" id="PF12969">
    <property type="entry name" value="DUF3857"/>
    <property type="match status" value="1"/>
</dbReference>
<proteinExistence type="predicted"/>
<dbReference type="SUPFAM" id="SSF54001">
    <property type="entry name" value="Cysteine proteinases"/>
    <property type="match status" value="1"/>
</dbReference>
<dbReference type="Proteomes" id="UP000487757">
    <property type="component" value="Unassembled WGS sequence"/>
</dbReference>
<dbReference type="Gene3D" id="3.10.620.30">
    <property type="match status" value="1"/>
</dbReference>
<dbReference type="InterPro" id="IPR024618">
    <property type="entry name" value="DUF3857"/>
</dbReference>
<keyword evidence="4" id="KW-1185">Reference proteome</keyword>
<dbReference type="EMBL" id="WKKH01000008">
    <property type="protein sequence ID" value="MRX75901.1"/>
    <property type="molecule type" value="Genomic_DNA"/>
</dbReference>
<dbReference type="RefSeq" id="WP_154280118.1">
    <property type="nucleotide sequence ID" value="NZ_JBHUJQ010000001.1"/>
</dbReference>
<evidence type="ECO:0000259" key="2">
    <source>
        <dbReference type="Pfam" id="PF12969"/>
    </source>
</evidence>
<sequence>MKSVISVISLLTLLLLSTFTFAQVNYDADLILPQLRSRANACIRNEEITVDMRAPDNVIRLQKKVITVFNENGDDDARMVIGYDKNTSIKSIKGEIYNAAGILTSKFNLNNFSDVSAADGFSLFIDSRLKYFRPSVNQYPYTVSYEIETRNKQNLIIRDWVPALENNISVEKSSYTFISKPADQVRIQMQNYKGEPVETIDEKQKKQVWLISNLAATRSEPYSPDPEHYLTKVQIAPKQFYYYGRTGSYSNWQDLGKWVYDDLLKERTALPIPTLQAIKILVKDDSNEKEKARKIYKYLQEKTRYISVQIGIGGFQPVAASEIDRLGYGDCKALVNYMQSLLKAADIESYYCVVEAGSLKKNIDPAFASMAQGNHIILCLPLKGDTTWLECTNQKIPFGFLSDFTDDRIVFACTPTGGKLLKTPKLSAQNNLQIRKAELNISQDGDITGKINTLFSGAQYDNREIIIDHPLAEQRKLLKTAYNVDNIDFTDVGFSQKKEISPQLTEDLKLSIRNYAPINGTKMYLQLNAFNIQPTIQELNSRMLPVYINRGFTDEDTIEYELPENVKTELILIEDKNLKNPFGEYKRSVSKQGRKLTYYRKLVLNDGTFPPEKYAEFSKFINDVNIADHLKLVLNLK</sequence>
<keyword evidence="1" id="KW-0732">Signal</keyword>
<gene>
    <name evidence="3" type="ORF">GJU39_07345</name>
</gene>
<dbReference type="InterPro" id="IPR038765">
    <property type="entry name" value="Papain-like_cys_pep_sf"/>
</dbReference>
<feature type="chain" id="PRO_5029618056" evidence="1">
    <location>
        <begin position="23"/>
        <end position="637"/>
    </location>
</feature>
<accession>A0A7K0FWW9</accession>
<dbReference type="Gene3D" id="2.60.120.1130">
    <property type="match status" value="1"/>
</dbReference>
<evidence type="ECO:0000313" key="4">
    <source>
        <dbReference type="Proteomes" id="UP000487757"/>
    </source>
</evidence>
<protein>
    <submittedName>
        <fullName evidence="3">DUF3857 domain-containing protein</fullName>
    </submittedName>
</protein>